<dbReference type="RefSeq" id="WP_064879652.1">
    <property type="nucleotide sequence ID" value="NZ_LZSX01000035.1"/>
</dbReference>
<dbReference type="AlphaFoldDB" id="A0A1A0VR77"/>
<comment type="caution">
    <text evidence="1">The sequence shown here is derived from an EMBL/GenBank/DDBJ whole genome shotgun (WGS) entry which is preliminary data.</text>
</comment>
<dbReference type="Pfam" id="PF13830">
    <property type="entry name" value="DUF4192"/>
    <property type="match status" value="1"/>
</dbReference>
<dbReference type="EMBL" id="LZSX01000035">
    <property type="protein sequence ID" value="OBB85714.1"/>
    <property type="molecule type" value="Genomic_DNA"/>
</dbReference>
<evidence type="ECO:0000313" key="2">
    <source>
        <dbReference type="Proteomes" id="UP000091914"/>
    </source>
</evidence>
<evidence type="ECO:0000313" key="1">
    <source>
        <dbReference type="EMBL" id="OBB85714.1"/>
    </source>
</evidence>
<gene>
    <name evidence="1" type="ORF">A5760_06845</name>
</gene>
<name>A0A1A0VR77_9MYCO</name>
<accession>A0A1A0VR77</accession>
<dbReference type="OrthoDB" id="3264463at2"/>
<evidence type="ECO:0008006" key="3">
    <source>
        <dbReference type="Google" id="ProtNLM"/>
    </source>
</evidence>
<organism evidence="1 2">
    <name type="scientific">Mycobacterium colombiense</name>
    <dbReference type="NCBI Taxonomy" id="339268"/>
    <lineage>
        <taxon>Bacteria</taxon>
        <taxon>Bacillati</taxon>
        <taxon>Actinomycetota</taxon>
        <taxon>Actinomycetes</taxon>
        <taxon>Mycobacteriales</taxon>
        <taxon>Mycobacteriaceae</taxon>
        <taxon>Mycobacterium</taxon>
        <taxon>Mycobacterium avium complex (MAC)</taxon>
    </lineage>
</organism>
<protein>
    <recommendedName>
        <fullName evidence="3">DUF4192 domain-containing protein</fullName>
    </recommendedName>
</protein>
<dbReference type="Proteomes" id="UP000091914">
    <property type="component" value="Unassembled WGS sequence"/>
</dbReference>
<dbReference type="InterPro" id="IPR025447">
    <property type="entry name" value="DUF4192"/>
</dbReference>
<sequence>MTTPREDFELSRPGALIAALPAVLGFVPENSLVLVSLGDGELGSVMRVDLSEELVERLEHLAEVAAAAAPEAVIAVIVDADGAYCPSCNDEYRQLAAALAEALSQHHIELWATHVVDHVALGGRWHCAEGCGSSGLVDDPAASPLAAAAVLEGRRLYPRRADLQAVIAPDDPARSAALADAVRQQAARRRAAHRAHPVRCTRGDVETAMAAAARVAAGEPLPDSEMAALGCALTDAQVRDILYALAVGESAGDVESLWALLARTLPPPWRVEALVLIAFSAYARGDGPLAGVSLQEALRCAPDHRMAGMLDTALQSGLRPEDIRDLALTGYRLAKRFGVQLPPRRPFGRRAG</sequence>
<reference evidence="1 2" key="1">
    <citation type="submission" date="2016-06" db="EMBL/GenBank/DDBJ databases">
        <authorList>
            <person name="Kjaerup R.B."/>
            <person name="Dalgaard T.S."/>
            <person name="Juul-Madsen H.R."/>
        </authorList>
    </citation>
    <scope>NUCLEOTIDE SEQUENCE [LARGE SCALE GENOMIC DNA]</scope>
    <source>
        <strain evidence="1 2">852002-51834_SCH5396731</strain>
    </source>
</reference>
<proteinExistence type="predicted"/>